<evidence type="ECO:0000313" key="1">
    <source>
        <dbReference type="EMBL" id="KKM92773.1"/>
    </source>
</evidence>
<sequence>METIAKRRKFNGWKSFKKFHCNRGDPCLINEIERSVVIALELKQADVEKEINNEFEEWTKDNTEGINLFDDALYNFCKDLKKRLENSKEAKAVEK</sequence>
<comment type="caution">
    <text evidence="1">The sequence shown here is derived from an EMBL/GenBank/DDBJ whole genome shotgun (WGS) entry which is preliminary data.</text>
</comment>
<accession>A0A0F9LH55</accession>
<name>A0A0F9LH55_9ZZZZ</name>
<protein>
    <submittedName>
        <fullName evidence="1">Uncharacterized protein</fullName>
    </submittedName>
</protein>
<organism evidence="1">
    <name type="scientific">marine sediment metagenome</name>
    <dbReference type="NCBI Taxonomy" id="412755"/>
    <lineage>
        <taxon>unclassified sequences</taxon>
        <taxon>metagenomes</taxon>
        <taxon>ecological metagenomes</taxon>
    </lineage>
</organism>
<dbReference type="EMBL" id="LAZR01006351">
    <property type="protein sequence ID" value="KKM92773.1"/>
    <property type="molecule type" value="Genomic_DNA"/>
</dbReference>
<reference evidence="1" key="1">
    <citation type="journal article" date="2015" name="Nature">
        <title>Complex archaea that bridge the gap between prokaryotes and eukaryotes.</title>
        <authorList>
            <person name="Spang A."/>
            <person name="Saw J.H."/>
            <person name="Jorgensen S.L."/>
            <person name="Zaremba-Niedzwiedzka K."/>
            <person name="Martijn J."/>
            <person name="Lind A.E."/>
            <person name="van Eijk R."/>
            <person name="Schleper C."/>
            <person name="Guy L."/>
            <person name="Ettema T.J."/>
        </authorList>
    </citation>
    <scope>NUCLEOTIDE SEQUENCE</scope>
</reference>
<gene>
    <name evidence="1" type="ORF">LCGC14_1215140</name>
</gene>
<proteinExistence type="predicted"/>
<dbReference type="AlphaFoldDB" id="A0A0F9LH55"/>